<dbReference type="GO" id="GO:0043565">
    <property type="term" value="F:sequence-specific DNA binding"/>
    <property type="evidence" value="ECO:0007669"/>
    <property type="project" value="InterPro"/>
</dbReference>
<keyword evidence="5" id="KW-0614">Plasmid</keyword>
<dbReference type="InterPro" id="IPR029062">
    <property type="entry name" value="Class_I_gatase-like"/>
</dbReference>
<keyword evidence="1" id="KW-0805">Transcription regulation</keyword>
<dbReference type="AlphaFoldDB" id="F8GVJ2"/>
<evidence type="ECO:0000259" key="4">
    <source>
        <dbReference type="PROSITE" id="PS01124"/>
    </source>
</evidence>
<dbReference type="EMBL" id="CP002879">
    <property type="protein sequence ID" value="AEI81551.1"/>
    <property type="molecule type" value="Genomic_DNA"/>
</dbReference>
<evidence type="ECO:0000313" key="6">
    <source>
        <dbReference type="Proteomes" id="UP000006798"/>
    </source>
</evidence>
<evidence type="ECO:0000313" key="5">
    <source>
        <dbReference type="EMBL" id="AEI81551.1"/>
    </source>
</evidence>
<dbReference type="InterPro" id="IPR009057">
    <property type="entry name" value="Homeodomain-like_sf"/>
</dbReference>
<evidence type="ECO:0000256" key="3">
    <source>
        <dbReference type="ARBA" id="ARBA00023163"/>
    </source>
</evidence>
<gene>
    <name evidence="5" type="ordered locus">CNE_BB1p01240</name>
</gene>
<dbReference type="InterPro" id="IPR018062">
    <property type="entry name" value="HTH_AraC-typ_CS"/>
</dbReference>
<dbReference type="SUPFAM" id="SSF52317">
    <property type="entry name" value="Class I glutamine amidotransferase-like"/>
    <property type="match status" value="1"/>
</dbReference>
<dbReference type="Proteomes" id="UP000006798">
    <property type="component" value="Plasmid pBB1"/>
</dbReference>
<dbReference type="Pfam" id="PF12833">
    <property type="entry name" value="HTH_18"/>
    <property type="match status" value="1"/>
</dbReference>
<dbReference type="SMART" id="SM00342">
    <property type="entry name" value="HTH_ARAC"/>
    <property type="match status" value="1"/>
</dbReference>
<sequence>MDAPHGGSPWHRIVGAASIHVFLPGDPAYLPADVALLRQILELAGTEHEALRVSTLTPQAATLAPPDVLILWQQEPDWLAAPQLESLVERATYVIAVGAAVLWMIHTGRAKGIRVAPHWMQAAQLVAESDSILSPAIIEHAGRWTTCCGGAAVIDLALIFLRDVLGTRAAADLQARLCVGQVRAPADLQRPADPVSAGHPPALVEAIALMEANLEEPLQADEIARLAGVSRRQLERIFRQCLGTAPSRHYMELRLAHAQRLIRDSRHSLLQIALMCGFSSGPHFSTAYRTVYGTTPREERQRILAGGAP</sequence>
<dbReference type="InterPro" id="IPR018060">
    <property type="entry name" value="HTH_AraC"/>
</dbReference>
<dbReference type="KEGG" id="cnc:CNE_BB1p01240"/>
<evidence type="ECO:0000256" key="2">
    <source>
        <dbReference type="ARBA" id="ARBA00023125"/>
    </source>
</evidence>
<evidence type="ECO:0000256" key="1">
    <source>
        <dbReference type="ARBA" id="ARBA00023015"/>
    </source>
</evidence>
<dbReference type="PROSITE" id="PS01124">
    <property type="entry name" value="HTH_ARAC_FAMILY_2"/>
    <property type="match status" value="1"/>
</dbReference>
<keyword evidence="2" id="KW-0238">DNA-binding</keyword>
<geneLocation type="plasmid" evidence="5 6">
    <name>pBB1</name>
</geneLocation>
<reference evidence="5 6" key="1">
    <citation type="journal article" date="2011" name="J. Bacteriol.">
        <title>Complete genome sequence of the type strain Cupriavidus necator N-1.</title>
        <authorList>
            <person name="Poehlein A."/>
            <person name="Kusian B."/>
            <person name="Friedrich B."/>
            <person name="Daniel R."/>
            <person name="Bowien B."/>
        </authorList>
    </citation>
    <scope>NUCLEOTIDE SEQUENCE [LARGE SCALE GENOMIC DNA]</scope>
    <source>
        <strain evidence="6">ATCC 43291 / DSM 13513 / CCUG 52238 / LMG 8453 / N-1</strain>
        <plasmid evidence="5 6">pBB1</plasmid>
    </source>
</reference>
<dbReference type="PROSITE" id="PS00041">
    <property type="entry name" value="HTH_ARAC_FAMILY_1"/>
    <property type="match status" value="1"/>
</dbReference>
<dbReference type="HOGENOM" id="CLU_000445_59_0_4"/>
<dbReference type="SUPFAM" id="SSF46689">
    <property type="entry name" value="Homeodomain-like"/>
    <property type="match status" value="2"/>
</dbReference>
<proteinExistence type="predicted"/>
<organism evidence="5 6">
    <name type="scientific">Cupriavidus necator (strain ATCC 43291 / DSM 13513 / CCUG 52238 / LMG 8453 / N-1)</name>
    <name type="common">Ralstonia eutropha</name>
    <dbReference type="NCBI Taxonomy" id="1042878"/>
    <lineage>
        <taxon>Bacteria</taxon>
        <taxon>Pseudomonadati</taxon>
        <taxon>Pseudomonadota</taxon>
        <taxon>Betaproteobacteria</taxon>
        <taxon>Burkholderiales</taxon>
        <taxon>Burkholderiaceae</taxon>
        <taxon>Cupriavidus</taxon>
    </lineage>
</organism>
<dbReference type="PANTHER" id="PTHR46796">
    <property type="entry name" value="HTH-TYPE TRANSCRIPTIONAL ACTIVATOR RHAS-RELATED"/>
    <property type="match status" value="1"/>
</dbReference>
<name>F8GVJ2_CUPNN</name>
<dbReference type="Gene3D" id="3.40.50.880">
    <property type="match status" value="1"/>
</dbReference>
<accession>F8GVJ2</accession>
<feature type="domain" description="HTH araC/xylS-type" evidence="4">
    <location>
        <begin position="204"/>
        <end position="302"/>
    </location>
</feature>
<dbReference type="InterPro" id="IPR050204">
    <property type="entry name" value="AraC_XylS_family_regulators"/>
</dbReference>
<keyword evidence="3" id="KW-0804">Transcription</keyword>
<protein>
    <recommendedName>
        <fullName evidence="4">HTH araC/xylS-type domain-containing protein</fullName>
    </recommendedName>
</protein>
<dbReference type="GO" id="GO:0003700">
    <property type="term" value="F:DNA-binding transcription factor activity"/>
    <property type="evidence" value="ECO:0007669"/>
    <property type="project" value="InterPro"/>
</dbReference>
<dbReference type="Gene3D" id="1.10.10.60">
    <property type="entry name" value="Homeodomain-like"/>
    <property type="match status" value="1"/>
</dbReference>